<organism evidence="4 5">
    <name type="scientific">Thermobaculum terrenum (strain ATCC BAA-798 / CCMEE 7001 / YNP1)</name>
    <dbReference type="NCBI Taxonomy" id="525904"/>
    <lineage>
        <taxon>Bacteria</taxon>
        <taxon>Bacillati</taxon>
        <taxon>Chloroflexota</taxon>
        <taxon>Chloroflexia</taxon>
        <taxon>Candidatus Thermobaculales</taxon>
        <taxon>Candidatus Thermobaculaceae</taxon>
        <taxon>Thermobaculum</taxon>
    </lineage>
</organism>
<dbReference type="PANTHER" id="PTHR43818">
    <property type="entry name" value="BCDNA.GH03377"/>
    <property type="match status" value="1"/>
</dbReference>
<dbReference type="KEGG" id="ttr:Tter_2247"/>
<evidence type="ECO:0000259" key="3">
    <source>
        <dbReference type="Pfam" id="PF22725"/>
    </source>
</evidence>
<dbReference type="Pfam" id="PF01408">
    <property type="entry name" value="GFO_IDH_MocA"/>
    <property type="match status" value="1"/>
</dbReference>
<dbReference type="GO" id="GO:0000166">
    <property type="term" value="F:nucleotide binding"/>
    <property type="evidence" value="ECO:0007669"/>
    <property type="project" value="InterPro"/>
</dbReference>
<evidence type="ECO:0000256" key="1">
    <source>
        <dbReference type="ARBA" id="ARBA00023002"/>
    </source>
</evidence>
<dbReference type="EMBL" id="CP001826">
    <property type="protein sequence ID" value="ACZ43146.1"/>
    <property type="molecule type" value="Genomic_DNA"/>
</dbReference>
<evidence type="ECO:0000259" key="2">
    <source>
        <dbReference type="Pfam" id="PF01408"/>
    </source>
</evidence>
<dbReference type="STRING" id="525904.Tter_2247"/>
<protein>
    <submittedName>
        <fullName evidence="4">Oxidoreductase domain protein</fullName>
    </submittedName>
</protein>
<dbReference type="HOGENOM" id="CLU_023194_1_3_0"/>
<dbReference type="InterPro" id="IPR000683">
    <property type="entry name" value="Gfo/Idh/MocA-like_OxRdtase_N"/>
</dbReference>
<dbReference type="SUPFAM" id="SSF51735">
    <property type="entry name" value="NAD(P)-binding Rossmann-fold domains"/>
    <property type="match status" value="1"/>
</dbReference>
<dbReference type="PANTHER" id="PTHR43818:SF11">
    <property type="entry name" value="BCDNA.GH03377"/>
    <property type="match status" value="1"/>
</dbReference>
<sequence>MASVRIALVGLDHWYSALPLARAIVDHPEAELAGIYHSDPQQARKVGQDLGIDRVTDHPEELIHDPDVTAIASFVSVDRNPDICIAAAREGKHILSIKPLARTLEESSRVVEAVRDAGVVFLPAESRQRLSAQYARLKSWVDEGRLGRLLTASFSLWASLPRSWPDDPDPGWFADPNRAPGGGWIDHAIYHIDLLRWLTGSEVARVYGVARNLRYPDLPLEDYGVATVEFESGLVATIEDTWHAAPGAFRMQWSLVGSEGACAYDSLSGRVAVAGSFPPFEGWVHFAPGQAGSEGIDHWIAAMRGEQPIATVEDAHHNLAACVAFYRSAASGGQVVPQVGRR</sequence>
<evidence type="ECO:0000313" key="5">
    <source>
        <dbReference type="Proteomes" id="UP000000323"/>
    </source>
</evidence>
<keyword evidence="5" id="KW-1185">Reference proteome</keyword>
<proteinExistence type="predicted"/>
<gene>
    <name evidence="4" type="ordered locus">Tter_2247</name>
</gene>
<dbReference type="RefSeq" id="WP_012876177.1">
    <property type="nucleotide sequence ID" value="NC_013526.1"/>
</dbReference>
<dbReference type="eggNOG" id="COG0673">
    <property type="taxonomic scope" value="Bacteria"/>
</dbReference>
<dbReference type="Gene3D" id="3.40.50.720">
    <property type="entry name" value="NAD(P)-binding Rossmann-like Domain"/>
    <property type="match status" value="1"/>
</dbReference>
<dbReference type="Gene3D" id="3.30.360.10">
    <property type="entry name" value="Dihydrodipicolinate Reductase, domain 2"/>
    <property type="match status" value="1"/>
</dbReference>
<feature type="domain" description="Gfo/Idh/MocA-like oxidoreductase N-terminal" evidence="2">
    <location>
        <begin position="5"/>
        <end position="121"/>
    </location>
</feature>
<feature type="domain" description="GFO/IDH/MocA-like oxidoreductase" evidence="3">
    <location>
        <begin position="134"/>
        <end position="261"/>
    </location>
</feature>
<evidence type="ECO:0000313" key="4">
    <source>
        <dbReference type="EMBL" id="ACZ43146.1"/>
    </source>
</evidence>
<dbReference type="SUPFAM" id="SSF55347">
    <property type="entry name" value="Glyceraldehyde-3-phosphate dehydrogenase-like, C-terminal domain"/>
    <property type="match status" value="1"/>
</dbReference>
<dbReference type="InterPro" id="IPR036291">
    <property type="entry name" value="NAD(P)-bd_dom_sf"/>
</dbReference>
<dbReference type="AlphaFoldDB" id="D1CHC5"/>
<accession>D1CHC5</accession>
<dbReference type="GO" id="GO:0016491">
    <property type="term" value="F:oxidoreductase activity"/>
    <property type="evidence" value="ECO:0007669"/>
    <property type="project" value="UniProtKB-KW"/>
</dbReference>
<reference evidence="5" key="1">
    <citation type="journal article" date="2010" name="Stand. Genomic Sci.">
        <title>Complete genome sequence of 'Thermobaculum terrenum' type strain (YNP1).</title>
        <authorList>
            <person name="Kiss H."/>
            <person name="Cleland D."/>
            <person name="Lapidus A."/>
            <person name="Lucas S."/>
            <person name="Glavina Del Rio T."/>
            <person name="Nolan M."/>
            <person name="Tice H."/>
            <person name="Han C."/>
            <person name="Goodwin L."/>
            <person name="Pitluck S."/>
            <person name="Liolios K."/>
            <person name="Ivanova N."/>
            <person name="Mavromatis K."/>
            <person name="Ovchinnikova G."/>
            <person name="Pati A."/>
            <person name="Chen A."/>
            <person name="Palaniappan K."/>
            <person name="Land M."/>
            <person name="Hauser L."/>
            <person name="Chang Y."/>
            <person name="Jeffries C."/>
            <person name="Lu M."/>
            <person name="Brettin T."/>
            <person name="Detter J."/>
            <person name="Goker M."/>
            <person name="Tindall B."/>
            <person name="Beck B."/>
            <person name="McDermott T."/>
            <person name="Woyke T."/>
            <person name="Bristow J."/>
            <person name="Eisen J."/>
            <person name="Markowitz V."/>
            <person name="Hugenholtz P."/>
            <person name="Kyrpides N."/>
            <person name="Klenk H."/>
            <person name="Cheng J."/>
        </authorList>
    </citation>
    <scope>NUCLEOTIDE SEQUENCE [LARGE SCALE GENOMIC DNA]</scope>
    <source>
        <strain evidence="5">ATCC BAA-798 / YNP1</strain>
    </source>
</reference>
<dbReference type="InterPro" id="IPR050463">
    <property type="entry name" value="Gfo/Idh/MocA_oxidrdct_glycsds"/>
</dbReference>
<dbReference type="Proteomes" id="UP000000323">
    <property type="component" value="Chromosome 2"/>
</dbReference>
<dbReference type="Pfam" id="PF22725">
    <property type="entry name" value="GFO_IDH_MocA_C3"/>
    <property type="match status" value="1"/>
</dbReference>
<dbReference type="InterPro" id="IPR055170">
    <property type="entry name" value="GFO_IDH_MocA-like_dom"/>
</dbReference>
<name>D1CHC5_THET1</name>
<keyword evidence="1" id="KW-0560">Oxidoreductase</keyword>